<dbReference type="GO" id="GO:0016874">
    <property type="term" value="F:ligase activity"/>
    <property type="evidence" value="ECO:0007669"/>
    <property type="project" value="UniProtKB-KW"/>
</dbReference>
<dbReference type="Gene3D" id="3.30.470.20">
    <property type="entry name" value="ATP-grasp fold, B domain"/>
    <property type="match status" value="1"/>
</dbReference>
<evidence type="ECO:0000256" key="2">
    <source>
        <dbReference type="ARBA" id="ARBA00022741"/>
    </source>
</evidence>
<dbReference type="PANTHER" id="PTHR43585:SF2">
    <property type="entry name" value="ATP-GRASP ENZYME FSQD"/>
    <property type="match status" value="1"/>
</dbReference>
<dbReference type="GO" id="GO:0046872">
    <property type="term" value="F:metal ion binding"/>
    <property type="evidence" value="ECO:0007669"/>
    <property type="project" value="InterPro"/>
</dbReference>
<dbReference type="AlphaFoldDB" id="A0AAU2W4D3"/>
<evidence type="ECO:0000313" key="6">
    <source>
        <dbReference type="EMBL" id="WTW74174.1"/>
    </source>
</evidence>
<dbReference type="InterPro" id="IPR011761">
    <property type="entry name" value="ATP-grasp"/>
</dbReference>
<protein>
    <submittedName>
        <fullName evidence="6">ATP-grasp domain-containing protein</fullName>
    </submittedName>
</protein>
<dbReference type="InterPro" id="IPR041472">
    <property type="entry name" value="BL00235/CARNS1_N"/>
</dbReference>
<accession>A0AAU2W4D3</accession>
<dbReference type="PROSITE" id="PS50975">
    <property type="entry name" value="ATP_GRASP"/>
    <property type="match status" value="1"/>
</dbReference>
<evidence type="ECO:0000256" key="4">
    <source>
        <dbReference type="PROSITE-ProRule" id="PRU00409"/>
    </source>
</evidence>
<feature type="domain" description="ATP-grasp" evidence="5">
    <location>
        <begin position="113"/>
        <end position="315"/>
    </location>
</feature>
<organism evidence="6">
    <name type="scientific">Streptomyces sp. NBC_00008</name>
    <dbReference type="NCBI Taxonomy" id="2903610"/>
    <lineage>
        <taxon>Bacteria</taxon>
        <taxon>Bacillati</taxon>
        <taxon>Actinomycetota</taxon>
        <taxon>Actinomycetes</taxon>
        <taxon>Kitasatosporales</taxon>
        <taxon>Streptomycetaceae</taxon>
        <taxon>Streptomyces</taxon>
    </lineage>
</organism>
<dbReference type="GO" id="GO:0005524">
    <property type="term" value="F:ATP binding"/>
    <property type="evidence" value="ECO:0007669"/>
    <property type="project" value="UniProtKB-UniRule"/>
</dbReference>
<dbReference type="SUPFAM" id="SSF56059">
    <property type="entry name" value="Glutathione synthetase ATP-binding domain-like"/>
    <property type="match status" value="1"/>
</dbReference>
<dbReference type="InterPro" id="IPR040570">
    <property type="entry name" value="LAL_C2"/>
</dbReference>
<dbReference type="Pfam" id="PF13535">
    <property type="entry name" value="ATP-grasp_4"/>
    <property type="match status" value="1"/>
</dbReference>
<evidence type="ECO:0000259" key="5">
    <source>
        <dbReference type="PROSITE" id="PS50975"/>
    </source>
</evidence>
<dbReference type="InterPro" id="IPR052032">
    <property type="entry name" value="ATP-dep_AA_Ligase"/>
</dbReference>
<dbReference type="Pfam" id="PF18603">
    <property type="entry name" value="LAL_C2"/>
    <property type="match status" value="1"/>
</dbReference>
<keyword evidence="3 4" id="KW-0067">ATP-binding</keyword>
<evidence type="ECO:0000256" key="3">
    <source>
        <dbReference type="ARBA" id="ARBA00022840"/>
    </source>
</evidence>
<dbReference type="Gene3D" id="3.30.1490.20">
    <property type="entry name" value="ATP-grasp fold, A domain"/>
    <property type="match status" value="1"/>
</dbReference>
<keyword evidence="1" id="KW-0436">Ligase</keyword>
<dbReference type="InterPro" id="IPR013815">
    <property type="entry name" value="ATP_grasp_subdomain_1"/>
</dbReference>
<dbReference type="Pfam" id="PF18130">
    <property type="entry name" value="ATPgrasp_N"/>
    <property type="match status" value="1"/>
</dbReference>
<dbReference type="PANTHER" id="PTHR43585">
    <property type="entry name" value="FUMIPYRROLE BIOSYNTHESIS PROTEIN C"/>
    <property type="match status" value="1"/>
</dbReference>
<sequence length="435" mass="46616">MQADTTALLVGATDSTVKKAKGLGLNVLVLQHPDKLAEAPCELADEVRAVDYTDLDALGKTARQLHETTGFTAALSLTEPGLEGAGLINDLFGLGGTGLETARRFRDKLAMRRHLAATGASAGAAAAPLTQRGDLDTFAQRHGYPFVVKPTNGTGSYGVVRVIDPHTADSAWDTVRTLNGHPMIRTTMPFTIKGFMLEQYVEGPQYSAETFGFNGRHVIIGITETHLAPDSFAAFSHTMPAQLDTTAHASIQHSVSTFLDSMGLHDGPAHTEFRIGKDGPVVIESHNRYGGGAINELVRGAYGIDLETYALGWPFGLVPEMSRPPRAQRAAAVRFLISNPGHVESITGIEEARAQPGILTAQAWVKPGDTVRPVKDSWDRLGLVAATAPTTELAIRHADHTLHNTVHIHIRDANGTLRPAHIAKPHHPAQSPTSR</sequence>
<gene>
    <name evidence="6" type="ORF">OG398_38490</name>
</gene>
<dbReference type="EMBL" id="CP108314">
    <property type="protein sequence ID" value="WTW74174.1"/>
    <property type="molecule type" value="Genomic_DNA"/>
</dbReference>
<keyword evidence="2 4" id="KW-0547">Nucleotide-binding</keyword>
<name>A0AAU2W4D3_9ACTN</name>
<reference evidence="6" key="1">
    <citation type="submission" date="2022-10" db="EMBL/GenBank/DDBJ databases">
        <title>The complete genomes of actinobacterial strains from the NBC collection.</title>
        <authorList>
            <person name="Joergensen T.S."/>
            <person name="Alvarez Arevalo M."/>
            <person name="Sterndorff E.B."/>
            <person name="Faurdal D."/>
            <person name="Vuksanovic O."/>
            <person name="Mourched A.-S."/>
            <person name="Charusanti P."/>
            <person name="Shaw S."/>
            <person name="Blin K."/>
            <person name="Weber T."/>
        </authorList>
    </citation>
    <scope>NUCLEOTIDE SEQUENCE</scope>
    <source>
        <strain evidence="6">NBC_00008</strain>
    </source>
</reference>
<dbReference type="Gene3D" id="3.40.50.20">
    <property type="match status" value="1"/>
</dbReference>
<evidence type="ECO:0000256" key="1">
    <source>
        <dbReference type="ARBA" id="ARBA00022598"/>
    </source>
</evidence>
<proteinExistence type="predicted"/>